<evidence type="ECO:0000313" key="1">
    <source>
        <dbReference type="EMBL" id="AMQ84614.1"/>
    </source>
</evidence>
<protein>
    <submittedName>
        <fullName evidence="1">Uncharacterized protein</fullName>
    </submittedName>
</protein>
<accession>A0ABM5ZLS0</accession>
<dbReference type="Proteomes" id="UP000075187">
    <property type="component" value="Chromosome"/>
</dbReference>
<dbReference type="RefSeq" id="WP_064381927.1">
    <property type="nucleotide sequence ID" value="NZ_CP014205.2"/>
</dbReference>
<gene>
    <name evidence="1" type="ORF">AWU82_15245</name>
</gene>
<keyword evidence="2" id="KW-1185">Reference proteome</keyword>
<dbReference type="EMBL" id="CP014205">
    <property type="protein sequence ID" value="AMQ84614.1"/>
    <property type="molecule type" value="Genomic_DNA"/>
</dbReference>
<sequence>MAIAKITGLPKEVADTEIEEKFRKRHPQLLFALRRSDDRTSAEIEYSVQQPKLAQKKFVIDEFLLQSEFPWENLAR</sequence>
<name>A0ABM5ZLS0_9PSED</name>
<organism evidence="1 2">
    <name type="scientific">Pseudomonas glycinae</name>
    <dbReference type="NCBI Taxonomy" id="1785145"/>
    <lineage>
        <taxon>Bacteria</taxon>
        <taxon>Pseudomonadati</taxon>
        <taxon>Pseudomonadota</taxon>
        <taxon>Gammaproteobacteria</taxon>
        <taxon>Pseudomonadales</taxon>
        <taxon>Pseudomonadaceae</taxon>
        <taxon>Pseudomonas</taxon>
    </lineage>
</organism>
<reference evidence="1" key="1">
    <citation type="submission" date="2017-12" db="EMBL/GenBank/DDBJ databases">
        <title>Pseudomonas sp. MS586 complete sequence.</title>
        <authorList>
            <person name="Lu S."/>
            <person name="Deng P."/>
        </authorList>
    </citation>
    <scope>NUCLEOTIDE SEQUENCE</scope>
    <source>
        <strain evidence="1">MS586</strain>
    </source>
</reference>
<proteinExistence type="predicted"/>
<evidence type="ECO:0000313" key="2">
    <source>
        <dbReference type="Proteomes" id="UP000075187"/>
    </source>
</evidence>